<sequence length="232" mass="23763">MIVARASTEAPGEGIIGAVATQVQNSLPGSDSEAVVYPATLTDYVNSEQSGVAAMRQLIQSYEARCPSSKIALLGYSQGAQVVGDVVCGTSEKFFNSTPALSTSLSKNVVAIIQMGDPSHVVGLPQDVGNSTKDGIFPRNNTASCASYASITQSYCNANDTFCDSGSSIPVHLSYVQVYGSQAAQFIEEKVASSNVSTTSTTNGNSSSTGSSAGSSASSTTKPKSNKGTATR</sequence>
<keyword evidence="5" id="KW-1185">Reference proteome</keyword>
<dbReference type="AlphaFoldDB" id="A0A2J6R7L6"/>
<protein>
    <submittedName>
        <fullName evidence="4">Carbohydrate esterase family 5 protein</fullName>
    </submittedName>
</protein>
<feature type="compositionally biased region" description="Low complexity" evidence="3">
    <location>
        <begin position="194"/>
        <end position="221"/>
    </location>
</feature>
<dbReference type="GO" id="GO:0052689">
    <property type="term" value="F:carboxylic ester hydrolase activity"/>
    <property type="evidence" value="ECO:0007669"/>
    <property type="project" value="UniProtKB-ARBA"/>
</dbReference>
<reference evidence="4 5" key="1">
    <citation type="submission" date="2016-04" db="EMBL/GenBank/DDBJ databases">
        <title>A degradative enzymes factory behind the ericoid mycorrhizal symbiosis.</title>
        <authorList>
            <consortium name="DOE Joint Genome Institute"/>
            <person name="Martino E."/>
            <person name="Morin E."/>
            <person name="Grelet G."/>
            <person name="Kuo A."/>
            <person name="Kohler A."/>
            <person name="Daghino S."/>
            <person name="Barry K."/>
            <person name="Choi C."/>
            <person name="Cichocki N."/>
            <person name="Clum A."/>
            <person name="Copeland A."/>
            <person name="Hainaut M."/>
            <person name="Haridas S."/>
            <person name="Labutti K."/>
            <person name="Lindquist E."/>
            <person name="Lipzen A."/>
            <person name="Khouja H.-R."/>
            <person name="Murat C."/>
            <person name="Ohm R."/>
            <person name="Olson A."/>
            <person name="Spatafora J."/>
            <person name="Veneault-Fourrey C."/>
            <person name="Henrissat B."/>
            <person name="Grigoriev I."/>
            <person name="Martin F."/>
            <person name="Perotto S."/>
        </authorList>
    </citation>
    <scope>NUCLEOTIDE SEQUENCE [LARGE SCALE GENOMIC DNA]</scope>
    <source>
        <strain evidence="4 5">F</strain>
    </source>
</reference>
<evidence type="ECO:0000256" key="3">
    <source>
        <dbReference type="SAM" id="MobiDB-lite"/>
    </source>
</evidence>
<evidence type="ECO:0000256" key="1">
    <source>
        <dbReference type="ARBA" id="ARBA00022801"/>
    </source>
</evidence>
<dbReference type="Gene3D" id="3.40.50.1820">
    <property type="entry name" value="alpha/beta hydrolase"/>
    <property type="match status" value="1"/>
</dbReference>
<dbReference type="OrthoDB" id="6020543at2759"/>
<organism evidence="4 5">
    <name type="scientific">Hyaloscypha variabilis (strain UAMH 11265 / GT02V1 / F)</name>
    <name type="common">Meliniomyces variabilis</name>
    <dbReference type="NCBI Taxonomy" id="1149755"/>
    <lineage>
        <taxon>Eukaryota</taxon>
        <taxon>Fungi</taxon>
        <taxon>Dikarya</taxon>
        <taxon>Ascomycota</taxon>
        <taxon>Pezizomycotina</taxon>
        <taxon>Leotiomycetes</taxon>
        <taxon>Helotiales</taxon>
        <taxon>Hyaloscyphaceae</taxon>
        <taxon>Hyaloscypha</taxon>
        <taxon>Hyaloscypha variabilis</taxon>
    </lineage>
</organism>
<dbReference type="Proteomes" id="UP000235786">
    <property type="component" value="Unassembled WGS sequence"/>
</dbReference>
<keyword evidence="2" id="KW-1015">Disulfide bond</keyword>
<dbReference type="InterPro" id="IPR000675">
    <property type="entry name" value="Cutinase/axe"/>
</dbReference>
<proteinExistence type="predicted"/>
<name>A0A2J6R7L6_HYAVF</name>
<keyword evidence="1" id="KW-0378">Hydrolase</keyword>
<evidence type="ECO:0000313" key="4">
    <source>
        <dbReference type="EMBL" id="PMD34504.1"/>
    </source>
</evidence>
<dbReference type="Pfam" id="PF01083">
    <property type="entry name" value="Cutinase"/>
    <property type="match status" value="1"/>
</dbReference>
<dbReference type="PANTHER" id="PTHR33630">
    <property type="entry name" value="CUTINASE RV1984C-RELATED-RELATED"/>
    <property type="match status" value="1"/>
</dbReference>
<dbReference type="EMBL" id="KZ613954">
    <property type="protein sequence ID" value="PMD34504.1"/>
    <property type="molecule type" value="Genomic_DNA"/>
</dbReference>
<accession>A0A2J6R7L6</accession>
<evidence type="ECO:0000256" key="2">
    <source>
        <dbReference type="ARBA" id="ARBA00023157"/>
    </source>
</evidence>
<feature type="compositionally biased region" description="Polar residues" evidence="3">
    <location>
        <begin position="222"/>
        <end position="232"/>
    </location>
</feature>
<dbReference type="InterPro" id="IPR029058">
    <property type="entry name" value="AB_hydrolase_fold"/>
</dbReference>
<dbReference type="PANTHER" id="PTHR33630:SF9">
    <property type="entry name" value="CUTINASE 4"/>
    <property type="match status" value="1"/>
</dbReference>
<dbReference type="STRING" id="1149755.A0A2J6R7L6"/>
<gene>
    <name evidence="4" type="ORF">L207DRAFT_547640</name>
</gene>
<dbReference type="SUPFAM" id="SSF53474">
    <property type="entry name" value="alpha/beta-Hydrolases"/>
    <property type="match status" value="1"/>
</dbReference>
<evidence type="ECO:0000313" key="5">
    <source>
        <dbReference type="Proteomes" id="UP000235786"/>
    </source>
</evidence>
<dbReference type="SMART" id="SM01110">
    <property type="entry name" value="Cutinase"/>
    <property type="match status" value="1"/>
</dbReference>
<feature type="region of interest" description="Disordered" evidence="3">
    <location>
        <begin position="194"/>
        <end position="232"/>
    </location>
</feature>